<keyword evidence="3" id="KW-0408">Iron</keyword>
<dbReference type="EMBL" id="AP018786">
    <property type="protein sequence ID" value="BBF22871.1"/>
    <property type="molecule type" value="Genomic_DNA"/>
</dbReference>
<evidence type="ECO:0000313" key="6">
    <source>
        <dbReference type="EMBL" id="BBF22871.1"/>
    </source>
</evidence>
<evidence type="ECO:0000256" key="4">
    <source>
        <dbReference type="ARBA" id="ARBA00023014"/>
    </source>
</evidence>
<dbReference type="InterPro" id="IPR050157">
    <property type="entry name" value="PSI_iron-sulfur_center"/>
</dbReference>
<accession>A0A2Z6I8T4</accession>
<protein>
    <recommendedName>
        <fullName evidence="5">4Fe-4S ferredoxin-type domain-containing protein</fullName>
    </recommendedName>
</protein>
<keyword evidence="1" id="KW-0004">4Fe-4S</keyword>
<dbReference type="PANTHER" id="PTHR24960:SF79">
    <property type="entry name" value="PHOTOSYSTEM I IRON-SULFUR CENTER"/>
    <property type="match status" value="1"/>
</dbReference>
<feature type="domain" description="4Fe-4S ferredoxin-type" evidence="5">
    <location>
        <begin position="300"/>
        <end position="329"/>
    </location>
</feature>
<dbReference type="InterPro" id="IPR017900">
    <property type="entry name" value="4Fe4S_Fe_S_CS"/>
</dbReference>
<dbReference type="PROSITE" id="PS00198">
    <property type="entry name" value="4FE4S_FER_1"/>
    <property type="match status" value="2"/>
</dbReference>
<organism evidence="6 7">
    <name type="scientific">Sutterella megalosphaeroides</name>
    <dbReference type="NCBI Taxonomy" id="2494234"/>
    <lineage>
        <taxon>Bacteria</taxon>
        <taxon>Pseudomonadati</taxon>
        <taxon>Pseudomonadota</taxon>
        <taxon>Betaproteobacteria</taxon>
        <taxon>Burkholderiales</taxon>
        <taxon>Sutterellaceae</taxon>
        <taxon>Sutterella</taxon>
    </lineage>
</organism>
<dbReference type="Proteomes" id="UP000271003">
    <property type="component" value="Chromosome"/>
</dbReference>
<keyword evidence="2" id="KW-0479">Metal-binding</keyword>
<dbReference type="AlphaFoldDB" id="A0A2Z6I8T4"/>
<keyword evidence="7" id="KW-1185">Reference proteome</keyword>
<dbReference type="KEGG" id="sutt:SUTMEG_07620"/>
<dbReference type="GO" id="GO:0046872">
    <property type="term" value="F:metal ion binding"/>
    <property type="evidence" value="ECO:0007669"/>
    <property type="project" value="UniProtKB-KW"/>
</dbReference>
<gene>
    <name evidence="6" type="ORF">SUTMEG_07620</name>
</gene>
<dbReference type="SUPFAM" id="SSF54862">
    <property type="entry name" value="4Fe-4S ferredoxins"/>
    <property type="match status" value="2"/>
</dbReference>
<evidence type="ECO:0000256" key="1">
    <source>
        <dbReference type="ARBA" id="ARBA00022485"/>
    </source>
</evidence>
<feature type="domain" description="4Fe-4S ferredoxin-type" evidence="5">
    <location>
        <begin position="330"/>
        <end position="359"/>
    </location>
</feature>
<evidence type="ECO:0000256" key="2">
    <source>
        <dbReference type="ARBA" id="ARBA00022723"/>
    </source>
</evidence>
<dbReference type="GO" id="GO:0051539">
    <property type="term" value="F:4 iron, 4 sulfur cluster binding"/>
    <property type="evidence" value="ECO:0007669"/>
    <property type="project" value="UniProtKB-KW"/>
</dbReference>
<sequence>MTDIVFHELQLNPARCVRTRHAASSCTVCADACPQHAIALDRGTLTLRASACTRCGLCAALCPMSALALNPADETLAHAVRARRAAGAEVVVFACEGCGSFGAASAVHEAHAPNPTEITLPCLLRLGVDWALWSAAGGIRRWIWKTGDCATCGVCSPGEGAESPAPSADPSLLSRRAAALTEGVHRAGGEISIEIERTSDGTMPEARLPTATEAHEAGNENGSDTPASPAKRASFRRLFAGSADPSECSDSADRSFGPLLGREALEPVPLAPVRQRLLASRAAFPRSFDAADLHLPDVLPGRRSGPCRSCESCGLCVRFCPQEALRSEDAGIALDPARCSGCGLCADLCTADALRMRTRAQGESLSPRILLRSRPAGAEGDLLQREDAPASEINAAFSPEALVAEMFDAPVYRT</sequence>
<evidence type="ECO:0000256" key="3">
    <source>
        <dbReference type="ARBA" id="ARBA00023004"/>
    </source>
</evidence>
<dbReference type="OrthoDB" id="9808559at2"/>
<evidence type="ECO:0000259" key="5">
    <source>
        <dbReference type="PROSITE" id="PS51379"/>
    </source>
</evidence>
<proteinExistence type="predicted"/>
<dbReference type="Pfam" id="PF12838">
    <property type="entry name" value="Fer4_7"/>
    <property type="match status" value="2"/>
</dbReference>
<keyword evidence="4" id="KW-0411">Iron-sulfur</keyword>
<dbReference type="PANTHER" id="PTHR24960">
    <property type="entry name" value="PHOTOSYSTEM I IRON-SULFUR CENTER-RELATED"/>
    <property type="match status" value="1"/>
</dbReference>
<name>A0A2Z6I8T4_9BURK</name>
<feature type="domain" description="4Fe-4S ferredoxin-type" evidence="5">
    <location>
        <begin position="43"/>
        <end position="72"/>
    </location>
</feature>
<dbReference type="PROSITE" id="PS51379">
    <property type="entry name" value="4FE4S_FER_2"/>
    <property type="match status" value="3"/>
</dbReference>
<dbReference type="Gene3D" id="3.30.70.20">
    <property type="match status" value="2"/>
</dbReference>
<evidence type="ECO:0000313" key="7">
    <source>
        <dbReference type="Proteomes" id="UP000271003"/>
    </source>
</evidence>
<reference evidence="6 7" key="1">
    <citation type="journal article" date="2018" name="Int. J. Syst. Evol. Microbiol.">
        <title>Mesosutterella multiformis gen. nov., sp. nov., a member of the family Sutterellaceae and Sutterella megalosphaeroides sp. nov., isolated from human faeces.</title>
        <authorList>
            <person name="Sakamoto M."/>
            <person name="Ikeyama N."/>
            <person name="Kunihiro T."/>
            <person name="Iino T."/>
            <person name="Yuki M."/>
            <person name="Ohkuma M."/>
        </authorList>
    </citation>
    <scope>NUCLEOTIDE SEQUENCE [LARGE SCALE GENOMIC DNA]</scope>
    <source>
        <strain evidence="6 7">6FBBBH3</strain>
    </source>
</reference>
<dbReference type="RefSeq" id="WP_120176538.1">
    <property type="nucleotide sequence ID" value="NZ_AP018786.1"/>
</dbReference>
<dbReference type="InterPro" id="IPR017896">
    <property type="entry name" value="4Fe4S_Fe-S-bd"/>
</dbReference>